<name>A0AAD6UIZ0_9AGAR</name>
<evidence type="ECO:0000313" key="7">
    <source>
        <dbReference type="Proteomes" id="UP001222325"/>
    </source>
</evidence>
<comment type="caution">
    <text evidence="6">The sequence shown here is derived from an EMBL/GenBank/DDBJ whole genome shotgun (WGS) entry which is preliminary data.</text>
</comment>
<organism evidence="6 7">
    <name type="scientific">Mycena belliarum</name>
    <dbReference type="NCBI Taxonomy" id="1033014"/>
    <lineage>
        <taxon>Eukaryota</taxon>
        <taxon>Fungi</taxon>
        <taxon>Dikarya</taxon>
        <taxon>Basidiomycota</taxon>
        <taxon>Agaricomycotina</taxon>
        <taxon>Agaricomycetes</taxon>
        <taxon>Agaricomycetidae</taxon>
        <taxon>Agaricales</taxon>
        <taxon>Marasmiineae</taxon>
        <taxon>Mycenaceae</taxon>
        <taxon>Mycena</taxon>
    </lineage>
</organism>
<protein>
    <recommendedName>
        <fullName evidence="5">RING-type domain-containing protein</fullName>
    </recommendedName>
</protein>
<dbReference type="Proteomes" id="UP001222325">
    <property type="component" value="Unassembled WGS sequence"/>
</dbReference>
<keyword evidence="1" id="KW-0479">Metal-binding</keyword>
<dbReference type="InterPro" id="IPR001841">
    <property type="entry name" value="Znf_RING"/>
</dbReference>
<evidence type="ECO:0000256" key="2">
    <source>
        <dbReference type="ARBA" id="ARBA00022771"/>
    </source>
</evidence>
<dbReference type="SMART" id="SM00184">
    <property type="entry name" value="RING"/>
    <property type="match status" value="1"/>
</dbReference>
<proteinExistence type="predicted"/>
<dbReference type="PROSITE" id="PS00518">
    <property type="entry name" value="ZF_RING_1"/>
    <property type="match status" value="1"/>
</dbReference>
<evidence type="ECO:0000256" key="4">
    <source>
        <dbReference type="PROSITE-ProRule" id="PRU00175"/>
    </source>
</evidence>
<dbReference type="PROSITE" id="PS50089">
    <property type="entry name" value="ZF_RING_2"/>
    <property type="match status" value="1"/>
</dbReference>
<dbReference type="EMBL" id="JARJCN010000003">
    <property type="protein sequence ID" value="KAJ7102117.1"/>
    <property type="molecule type" value="Genomic_DNA"/>
</dbReference>
<dbReference type="Gene3D" id="3.30.40.10">
    <property type="entry name" value="Zinc/RING finger domain, C3HC4 (zinc finger)"/>
    <property type="match status" value="1"/>
</dbReference>
<gene>
    <name evidence="6" type="ORF">B0H15DRAFT_312598</name>
</gene>
<accession>A0AAD6UIZ0</accession>
<keyword evidence="7" id="KW-1185">Reference proteome</keyword>
<dbReference type="AlphaFoldDB" id="A0AAD6UIZ0"/>
<dbReference type="InterPro" id="IPR017907">
    <property type="entry name" value="Znf_RING_CS"/>
</dbReference>
<sequence>MPLVVHPSSTCDVCLESYATENDAHPHAIPCGHIFCRVCLVTVEPTNCPLCRKAFNRERIKKLHVDRPELDMESDLLQRVALNFDALPPTKAQLSIDLGAWLAGRPEDDHIALRKAWAAFQVYDTLSERKAHDKQKIKRFERMLAQRNEENEYDRDTFKAVESSLLAQVSQLTAYVLLLSVVSSLTCAVVSRLGRLQIWRLKSTPSDSS</sequence>
<evidence type="ECO:0000259" key="5">
    <source>
        <dbReference type="PROSITE" id="PS50089"/>
    </source>
</evidence>
<evidence type="ECO:0000256" key="1">
    <source>
        <dbReference type="ARBA" id="ARBA00022723"/>
    </source>
</evidence>
<dbReference type="GO" id="GO:0008270">
    <property type="term" value="F:zinc ion binding"/>
    <property type="evidence" value="ECO:0007669"/>
    <property type="project" value="UniProtKB-KW"/>
</dbReference>
<evidence type="ECO:0000256" key="3">
    <source>
        <dbReference type="ARBA" id="ARBA00022833"/>
    </source>
</evidence>
<dbReference type="Pfam" id="PF14634">
    <property type="entry name" value="zf-RING_5"/>
    <property type="match status" value="1"/>
</dbReference>
<evidence type="ECO:0000313" key="6">
    <source>
        <dbReference type="EMBL" id="KAJ7102117.1"/>
    </source>
</evidence>
<reference evidence="6" key="1">
    <citation type="submission" date="2023-03" db="EMBL/GenBank/DDBJ databases">
        <title>Massive genome expansion in bonnet fungi (Mycena s.s.) driven by repeated elements and novel gene families across ecological guilds.</title>
        <authorList>
            <consortium name="Lawrence Berkeley National Laboratory"/>
            <person name="Harder C.B."/>
            <person name="Miyauchi S."/>
            <person name="Viragh M."/>
            <person name="Kuo A."/>
            <person name="Thoen E."/>
            <person name="Andreopoulos B."/>
            <person name="Lu D."/>
            <person name="Skrede I."/>
            <person name="Drula E."/>
            <person name="Henrissat B."/>
            <person name="Morin E."/>
            <person name="Kohler A."/>
            <person name="Barry K."/>
            <person name="LaButti K."/>
            <person name="Morin E."/>
            <person name="Salamov A."/>
            <person name="Lipzen A."/>
            <person name="Mereny Z."/>
            <person name="Hegedus B."/>
            <person name="Baldrian P."/>
            <person name="Stursova M."/>
            <person name="Weitz H."/>
            <person name="Taylor A."/>
            <person name="Grigoriev I.V."/>
            <person name="Nagy L.G."/>
            <person name="Martin F."/>
            <person name="Kauserud H."/>
        </authorList>
    </citation>
    <scope>NUCLEOTIDE SEQUENCE</scope>
    <source>
        <strain evidence="6">CBHHK173m</strain>
    </source>
</reference>
<keyword evidence="2 4" id="KW-0863">Zinc-finger</keyword>
<keyword evidence="3" id="KW-0862">Zinc</keyword>
<dbReference type="InterPro" id="IPR013083">
    <property type="entry name" value="Znf_RING/FYVE/PHD"/>
</dbReference>
<dbReference type="SUPFAM" id="SSF57850">
    <property type="entry name" value="RING/U-box"/>
    <property type="match status" value="1"/>
</dbReference>
<feature type="domain" description="RING-type" evidence="5">
    <location>
        <begin position="11"/>
        <end position="52"/>
    </location>
</feature>